<keyword evidence="4 9" id="KW-0808">Transferase</keyword>
<dbReference type="NCBIfam" id="TIGR01245">
    <property type="entry name" value="trpD"/>
    <property type="match status" value="1"/>
</dbReference>
<name>A0A1W2CQ62_9FIRM</name>
<evidence type="ECO:0000256" key="2">
    <source>
        <dbReference type="ARBA" id="ARBA00022605"/>
    </source>
</evidence>
<evidence type="ECO:0000256" key="1">
    <source>
        <dbReference type="ARBA" id="ARBA00004907"/>
    </source>
</evidence>
<comment type="function">
    <text evidence="9">Catalyzes the transfer of the phosphoribosyl group of 5-phosphorylribose-1-pyrophosphate (PRPP) to anthranilate to yield N-(5'-phosphoribosyl)-anthranilate (PRA).</text>
</comment>
<reference evidence="12 13" key="1">
    <citation type="submission" date="2017-04" db="EMBL/GenBank/DDBJ databases">
        <authorList>
            <person name="Afonso C.L."/>
            <person name="Miller P.J."/>
            <person name="Scott M.A."/>
            <person name="Spackman E."/>
            <person name="Goraichik I."/>
            <person name="Dimitrov K.M."/>
            <person name="Suarez D.L."/>
            <person name="Swayne D.E."/>
        </authorList>
    </citation>
    <scope>NUCLEOTIDE SEQUENCE [LARGE SCALE GENOMIC DNA]</scope>
    <source>
        <strain evidence="12 13">DSM 12816</strain>
    </source>
</reference>
<feature type="domain" description="Glycosyl transferase family 3" evidence="10">
    <location>
        <begin position="72"/>
        <end position="322"/>
    </location>
</feature>
<evidence type="ECO:0000256" key="6">
    <source>
        <dbReference type="ARBA" id="ARBA00023141"/>
    </source>
</evidence>
<feature type="binding site" evidence="9">
    <location>
        <position position="119"/>
    </location>
    <ligand>
        <name>5-phospho-alpha-D-ribose 1-diphosphate</name>
        <dbReference type="ChEBI" id="CHEBI:58017"/>
    </ligand>
</feature>
<comment type="pathway">
    <text evidence="1 9">Amino-acid biosynthesis; L-tryptophan biosynthesis; L-tryptophan from chorismate: step 2/5.</text>
</comment>
<feature type="binding site" evidence="9">
    <location>
        <begin position="82"/>
        <end position="83"/>
    </location>
    <ligand>
        <name>5-phospho-alpha-D-ribose 1-diphosphate</name>
        <dbReference type="ChEBI" id="CHEBI:58017"/>
    </ligand>
</feature>
<dbReference type="InterPro" id="IPR000312">
    <property type="entry name" value="Glycosyl_Trfase_fam3"/>
</dbReference>
<dbReference type="STRING" id="1122930.SAMN02745168_0114"/>
<keyword evidence="2 9" id="KW-0028">Amino-acid biosynthesis</keyword>
<feature type="binding site" evidence="9">
    <location>
        <position position="110"/>
    </location>
    <ligand>
        <name>anthranilate</name>
        <dbReference type="ChEBI" id="CHEBI:16567"/>
        <label>1</label>
    </ligand>
</feature>
<dbReference type="RefSeq" id="WP_084235535.1">
    <property type="nucleotide sequence ID" value="NZ_FWXW01000011.1"/>
</dbReference>
<comment type="catalytic activity">
    <reaction evidence="7 9">
        <text>N-(5-phospho-beta-D-ribosyl)anthranilate + diphosphate = 5-phospho-alpha-D-ribose 1-diphosphate + anthranilate</text>
        <dbReference type="Rhea" id="RHEA:11768"/>
        <dbReference type="ChEBI" id="CHEBI:16567"/>
        <dbReference type="ChEBI" id="CHEBI:18277"/>
        <dbReference type="ChEBI" id="CHEBI:33019"/>
        <dbReference type="ChEBI" id="CHEBI:58017"/>
        <dbReference type="EC" id="2.4.2.18"/>
    </reaction>
</comment>
<evidence type="ECO:0000256" key="3">
    <source>
        <dbReference type="ARBA" id="ARBA00022676"/>
    </source>
</evidence>
<feature type="binding site" evidence="9">
    <location>
        <position position="79"/>
    </location>
    <ligand>
        <name>5-phospho-alpha-D-ribose 1-diphosphate</name>
        <dbReference type="ChEBI" id="CHEBI:58017"/>
    </ligand>
</feature>
<dbReference type="FunFam" id="3.40.1030.10:FF:000002">
    <property type="entry name" value="Anthranilate phosphoribosyltransferase"/>
    <property type="match status" value="1"/>
</dbReference>
<dbReference type="SUPFAM" id="SSF47648">
    <property type="entry name" value="Nucleoside phosphorylase/phosphoribosyltransferase N-terminal domain"/>
    <property type="match status" value="1"/>
</dbReference>
<evidence type="ECO:0000256" key="9">
    <source>
        <dbReference type="HAMAP-Rule" id="MF_00211"/>
    </source>
</evidence>
<feature type="binding site" evidence="9">
    <location>
        <position position="165"/>
    </location>
    <ligand>
        <name>anthranilate</name>
        <dbReference type="ChEBI" id="CHEBI:16567"/>
        <label>2</label>
    </ligand>
</feature>
<dbReference type="SUPFAM" id="SSF52418">
    <property type="entry name" value="Nucleoside phosphorylase/phosphoribosyltransferase catalytic domain"/>
    <property type="match status" value="1"/>
</dbReference>
<dbReference type="GO" id="GO:0005829">
    <property type="term" value="C:cytosol"/>
    <property type="evidence" value="ECO:0007669"/>
    <property type="project" value="TreeGrafter"/>
</dbReference>
<dbReference type="InterPro" id="IPR035902">
    <property type="entry name" value="Nuc_phospho_transferase"/>
</dbReference>
<comment type="similarity">
    <text evidence="9">Belongs to the anthranilate phosphoribosyltransferase family.</text>
</comment>
<dbReference type="GO" id="GO:0000287">
    <property type="term" value="F:magnesium ion binding"/>
    <property type="evidence" value="ECO:0007669"/>
    <property type="project" value="UniProtKB-UniRule"/>
</dbReference>
<dbReference type="OrthoDB" id="9806430at2"/>
<evidence type="ECO:0000256" key="4">
    <source>
        <dbReference type="ARBA" id="ARBA00022679"/>
    </source>
</evidence>
<organism evidence="12 13">
    <name type="scientific">Papillibacter cinnamivorans DSM 12816</name>
    <dbReference type="NCBI Taxonomy" id="1122930"/>
    <lineage>
        <taxon>Bacteria</taxon>
        <taxon>Bacillati</taxon>
        <taxon>Bacillota</taxon>
        <taxon>Clostridia</taxon>
        <taxon>Eubacteriales</taxon>
        <taxon>Oscillospiraceae</taxon>
        <taxon>Papillibacter</taxon>
    </lineage>
</organism>
<comment type="similarity">
    <text evidence="8">In the C-terminal section; belongs to the anthranilate phosphoribosyltransferase family.</text>
</comment>
<feature type="binding site" evidence="9">
    <location>
        <begin position="107"/>
        <end position="115"/>
    </location>
    <ligand>
        <name>5-phospho-alpha-D-ribose 1-diphosphate</name>
        <dbReference type="ChEBI" id="CHEBI:58017"/>
    </ligand>
</feature>
<feature type="binding site" evidence="9">
    <location>
        <position position="87"/>
    </location>
    <ligand>
        <name>5-phospho-alpha-D-ribose 1-diphosphate</name>
        <dbReference type="ChEBI" id="CHEBI:58017"/>
    </ligand>
</feature>
<evidence type="ECO:0000259" key="10">
    <source>
        <dbReference type="Pfam" id="PF00591"/>
    </source>
</evidence>
<dbReference type="InterPro" id="IPR005940">
    <property type="entry name" value="Anthranilate_Pribosyl_Tfrase"/>
</dbReference>
<dbReference type="Pfam" id="PF00591">
    <property type="entry name" value="Glycos_transf_3"/>
    <property type="match status" value="1"/>
</dbReference>
<comment type="caution">
    <text evidence="9">Lacks conserved residue(s) required for the propagation of feature annotation.</text>
</comment>
<proteinExistence type="inferred from homology"/>
<feature type="binding site" evidence="9">
    <location>
        <position position="224"/>
    </location>
    <ligand>
        <name>Mg(2+)</name>
        <dbReference type="ChEBI" id="CHEBI:18420"/>
        <label>2</label>
    </ligand>
</feature>
<keyword evidence="3 9" id="KW-0328">Glycosyltransferase</keyword>
<keyword evidence="9" id="KW-0460">Magnesium</keyword>
<accession>A0A1W2CQ62</accession>
<dbReference type="UniPathway" id="UPA00035">
    <property type="reaction ID" value="UER00041"/>
</dbReference>
<dbReference type="Pfam" id="PF02885">
    <property type="entry name" value="Glycos_trans_3N"/>
    <property type="match status" value="1"/>
</dbReference>
<feature type="domain" description="Glycosyl transferase family 3 N-terminal" evidence="11">
    <location>
        <begin position="3"/>
        <end position="65"/>
    </location>
</feature>
<dbReference type="AlphaFoldDB" id="A0A1W2CQ62"/>
<protein>
    <recommendedName>
        <fullName evidence="9">Anthranilate phosphoribosyltransferase</fullName>
        <ecNumber evidence="9">2.4.2.18</ecNumber>
    </recommendedName>
</protein>
<feature type="binding site" evidence="9">
    <location>
        <begin position="89"/>
        <end position="92"/>
    </location>
    <ligand>
        <name>5-phospho-alpha-D-ribose 1-diphosphate</name>
        <dbReference type="ChEBI" id="CHEBI:58017"/>
    </ligand>
</feature>
<sequence>MIKEATAKLIDKENLTYEESAAVIDEIMNGQTSQVQTAAFLAALSVKGETVEEITACAAGMRAHATPVRYGQDLLEIVGTGGDGAKSFNISTTASIVIAAGGVKVSKHGNRAASSRSGAADVLEALGVKISLSPAKCVELLDTVGICFLFAQSYHASMKYVAPVRKELGVRTIFNILGPLTNPASANLQVLGVYSEALVEPLARVLANLGVKRLMVVYGTDGLDEISMSSPTLVCEYDGNAFRTYRIRPEDFGFVSCEKADLEGGTPGENAQITLDIVSGAAGAKREAVLLNAGAGLYIAGKADSLAGGVRLAAELIDSGRAKAKLEEFIRQSNR</sequence>
<keyword evidence="9" id="KW-0479">Metal-binding</keyword>
<evidence type="ECO:0000256" key="5">
    <source>
        <dbReference type="ARBA" id="ARBA00022822"/>
    </source>
</evidence>
<feature type="binding site" evidence="9">
    <location>
        <position position="225"/>
    </location>
    <ligand>
        <name>Mg(2+)</name>
        <dbReference type="ChEBI" id="CHEBI:18420"/>
        <label>1</label>
    </ligand>
</feature>
<keyword evidence="13" id="KW-1185">Reference proteome</keyword>
<keyword evidence="5 9" id="KW-0822">Tryptophan biosynthesis</keyword>
<dbReference type="HAMAP" id="MF_00211">
    <property type="entry name" value="TrpD"/>
    <property type="match status" value="1"/>
</dbReference>
<comment type="cofactor">
    <cofactor evidence="9">
        <name>Mg(2+)</name>
        <dbReference type="ChEBI" id="CHEBI:18420"/>
    </cofactor>
    <text evidence="9">Binds 2 magnesium ions per monomer.</text>
</comment>
<feature type="binding site" evidence="9">
    <location>
        <position position="79"/>
    </location>
    <ligand>
        <name>anthranilate</name>
        <dbReference type="ChEBI" id="CHEBI:16567"/>
        <label>1</label>
    </ligand>
</feature>
<dbReference type="PANTHER" id="PTHR43285:SF2">
    <property type="entry name" value="ANTHRANILATE PHOSPHORIBOSYLTRANSFERASE"/>
    <property type="match status" value="1"/>
</dbReference>
<dbReference type="EMBL" id="FWXW01000011">
    <property type="protein sequence ID" value="SMC86768.1"/>
    <property type="molecule type" value="Genomic_DNA"/>
</dbReference>
<dbReference type="GO" id="GO:0000162">
    <property type="term" value="P:L-tryptophan biosynthetic process"/>
    <property type="evidence" value="ECO:0007669"/>
    <property type="project" value="UniProtKB-UniRule"/>
</dbReference>
<dbReference type="GO" id="GO:0004048">
    <property type="term" value="F:anthranilate phosphoribosyltransferase activity"/>
    <property type="evidence" value="ECO:0007669"/>
    <property type="project" value="UniProtKB-UniRule"/>
</dbReference>
<evidence type="ECO:0000313" key="12">
    <source>
        <dbReference type="EMBL" id="SMC86768.1"/>
    </source>
</evidence>
<feature type="binding site" evidence="9">
    <location>
        <position position="91"/>
    </location>
    <ligand>
        <name>Mg(2+)</name>
        <dbReference type="ChEBI" id="CHEBI:18420"/>
        <label>1</label>
    </ligand>
</feature>
<evidence type="ECO:0000256" key="8">
    <source>
        <dbReference type="ARBA" id="ARBA00061188"/>
    </source>
</evidence>
<keyword evidence="6 9" id="KW-0057">Aromatic amino acid biosynthesis</keyword>
<dbReference type="Gene3D" id="1.20.970.10">
    <property type="entry name" value="Transferase, Pyrimidine Nucleoside Phosphorylase, Chain C"/>
    <property type="match status" value="1"/>
</dbReference>
<evidence type="ECO:0000259" key="11">
    <source>
        <dbReference type="Pfam" id="PF02885"/>
    </source>
</evidence>
<dbReference type="Proteomes" id="UP000192790">
    <property type="component" value="Unassembled WGS sequence"/>
</dbReference>
<comment type="subunit">
    <text evidence="9">Homodimer.</text>
</comment>
<evidence type="ECO:0000313" key="13">
    <source>
        <dbReference type="Proteomes" id="UP000192790"/>
    </source>
</evidence>
<dbReference type="EC" id="2.4.2.18" evidence="9"/>
<dbReference type="PANTHER" id="PTHR43285">
    <property type="entry name" value="ANTHRANILATE PHOSPHORIBOSYLTRANSFERASE"/>
    <property type="match status" value="1"/>
</dbReference>
<feature type="binding site" evidence="9">
    <location>
        <position position="225"/>
    </location>
    <ligand>
        <name>Mg(2+)</name>
        <dbReference type="ChEBI" id="CHEBI:18420"/>
        <label>2</label>
    </ligand>
</feature>
<dbReference type="InterPro" id="IPR036320">
    <property type="entry name" value="Glycosyl_Trfase_fam3_N_dom_sf"/>
</dbReference>
<dbReference type="InterPro" id="IPR017459">
    <property type="entry name" value="Glycosyl_Trfase_fam3_N_dom"/>
</dbReference>
<dbReference type="Gene3D" id="3.40.1030.10">
    <property type="entry name" value="Nucleoside phosphorylase/phosphoribosyltransferase catalytic domain"/>
    <property type="match status" value="1"/>
</dbReference>
<evidence type="ECO:0000256" key="7">
    <source>
        <dbReference type="ARBA" id="ARBA00052328"/>
    </source>
</evidence>
<gene>
    <name evidence="9" type="primary">trpD</name>
    <name evidence="12" type="ORF">SAMN02745168_0114</name>
</gene>